<proteinExistence type="predicted"/>
<reference evidence="2" key="1">
    <citation type="journal article" date="2019" name="Int. J. Syst. Evol. Microbiol.">
        <title>The Global Catalogue of Microorganisms (GCM) 10K type strain sequencing project: providing services to taxonomists for standard genome sequencing and annotation.</title>
        <authorList>
            <consortium name="The Broad Institute Genomics Platform"/>
            <consortium name="The Broad Institute Genome Sequencing Center for Infectious Disease"/>
            <person name="Wu L."/>
            <person name="Ma J."/>
        </authorList>
    </citation>
    <scope>NUCLEOTIDE SEQUENCE [LARGE SCALE GENOMIC DNA]</scope>
    <source>
        <strain evidence="2">CGMCC 1.16226</strain>
    </source>
</reference>
<comment type="caution">
    <text evidence="1">The sequence shown here is derived from an EMBL/GenBank/DDBJ whole genome shotgun (WGS) entry which is preliminary data.</text>
</comment>
<dbReference type="EMBL" id="JBHUGY010000019">
    <property type="protein sequence ID" value="MFD2053795.1"/>
    <property type="molecule type" value="Genomic_DNA"/>
</dbReference>
<dbReference type="RefSeq" id="WP_379018755.1">
    <property type="nucleotide sequence ID" value="NZ_JBHUGY010000019.1"/>
</dbReference>
<name>A0ABW4WAW2_9HYPH</name>
<accession>A0ABW4WAW2</accession>
<evidence type="ECO:0000313" key="1">
    <source>
        <dbReference type="EMBL" id="MFD2053795.1"/>
    </source>
</evidence>
<gene>
    <name evidence="1" type="ORF">ACFSQT_12075</name>
</gene>
<keyword evidence="2" id="KW-1185">Reference proteome</keyword>
<dbReference type="Proteomes" id="UP001597349">
    <property type="component" value="Unassembled WGS sequence"/>
</dbReference>
<sequence>MTYAAICLLLVAAALRTRLGRLHLALRLLRLSNALHDAGARVLEHVEREMGQ</sequence>
<protein>
    <submittedName>
        <fullName evidence="1">Uncharacterized protein</fullName>
    </submittedName>
</protein>
<organism evidence="1 2">
    <name type="scientific">Mesorhizobium calcicola</name>
    <dbReference type="NCBI Taxonomy" id="1300310"/>
    <lineage>
        <taxon>Bacteria</taxon>
        <taxon>Pseudomonadati</taxon>
        <taxon>Pseudomonadota</taxon>
        <taxon>Alphaproteobacteria</taxon>
        <taxon>Hyphomicrobiales</taxon>
        <taxon>Phyllobacteriaceae</taxon>
        <taxon>Mesorhizobium</taxon>
    </lineage>
</organism>
<evidence type="ECO:0000313" key="2">
    <source>
        <dbReference type="Proteomes" id="UP001597349"/>
    </source>
</evidence>